<comment type="caution">
    <text evidence="2">The sequence shown here is derived from an EMBL/GenBank/DDBJ whole genome shotgun (WGS) entry which is preliminary data.</text>
</comment>
<dbReference type="Pfam" id="PF13480">
    <property type="entry name" value="Acetyltransf_6"/>
    <property type="match status" value="1"/>
</dbReference>
<proteinExistence type="predicted"/>
<accession>A0ABT1XWC3</accession>
<dbReference type="InterPro" id="IPR038740">
    <property type="entry name" value="BioF2-like_GNAT_dom"/>
</dbReference>
<feature type="domain" description="BioF2-like acetyltransferase" evidence="1">
    <location>
        <begin position="118"/>
        <end position="263"/>
    </location>
</feature>
<reference evidence="2 3" key="1">
    <citation type="submission" date="2022-08" db="EMBL/GenBank/DDBJ databases">
        <title>Polyphasic taxonomy analysis of Qipengyuania sp.RS5-5.</title>
        <authorList>
            <person name="Xamxidin M."/>
            <person name="Wu M."/>
        </authorList>
    </citation>
    <scope>NUCLEOTIDE SEQUENCE [LARGE SCALE GENOMIC DNA]</scope>
    <source>
        <strain evidence="2 3">RS5-5</strain>
    </source>
</reference>
<dbReference type="Proteomes" id="UP001206067">
    <property type="component" value="Unassembled WGS sequence"/>
</dbReference>
<protein>
    <submittedName>
        <fullName evidence="2">GNAT family N-acetyltransferase</fullName>
    </submittedName>
</protein>
<dbReference type="SUPFAM" id="SSF55729">
    <property type="entry name" value="Acyl-CoA N-acyltransferases (Nat)"/>
    <property type="match status" value="1"/>
</dbReference>
<name>A0ABT1XWC3_9SPHN</name>
<organism evidence="2 3">
    <name type="scientific">Parerythrobacter lacustris</name>
    <dbReference type="NCBI Taxonomy" id="2969984"/>
    <lineage>
        <taxon>Bacteria</taxon>
        <taxon>Pseudomonadati</taxon>
        <taxon>Pseudomonadota</taxon>
        <taxon>Alphaproteobacteria</taxon>
        <taxon>Sphingomonadales</taxon>
        <taxon>Erythrobacteraceae</taxon>
        <taxon>Parerythrobacter</taxon>
    </lineage>
</organism>
<evidence type="ECO:0000313" key="3">
    <source>
        <dbReference type="Proteomes" id="UP001206067"/>
    </source>
</evidence>
<evidence type="ECO:0000259" key="1">
    <source>
        <dbReference type="Pfam" id="PF13480"/>
    </source>
</evidence>
<dbReference type="Gene3D" id="3.40.630.30">
    <property type="match status" value="1"/>
</dbReference>
<keyword evidence="3" id="KW-1185">Reference proteome</keyword>
<sequence length="321" mass="35431">MQFDDGALFRNARMAGSMTEATSYDIRFIVGARKLFAVPRQLVPVGWTLEELLDRPRAALPDCGNADGYQLSSVPAQAVDSLLSRYQDWLVGGRRDYARHFIRMGCSFDDYLACFSGKTRSTLRRKARKFAELGGGTLDVGSYRTPAEIAEFLRLVRPLDARTYQARLLDAGLPQGSNAEREAMQLAADDRLRAFLLFLGGEPVAYLYLPVEGQTLVYSYLGYSPEHAQLSPGTVLQLAALEQLFAERRFHYFDFTEGDGDHKAKFGTDSVNCASFVLLRPALPNRLLLGSLALFDGSVAVARTLAEKTGGIAAARRLLRG</sequence>
<dbReference type="RefSeq" id="WP_257597151.1">
    <property type="nucleotide sequence ID" value="NZ_JANKHH010000008.1"/>
</dbReference>
<dbReference type="InterPro" id="IPR016181">
    <property type="entry name" value="Acyl_CoA_acyltransferase"/>
</dbReference>
<evidence type="ECO:0000313" key="2">
    <source>
        <dbReference type="EMBL" id="MCR2835261.1"/>
    </source>
</evidence>
<gene>
    <name evidence="2" type="ORF">NSO95_15050</name>
</gene>
<dbReference type="EMBL" id="JANKHH010000008">
    <property type="protein sequence ID" value="MCR2835261.1"/>
    <property type="molecule type" value="Genomic_DNA"/>
</dbReference>